<protein>
    <submittedName>
        <fullName evidence="1">Uncharacterized protein</fullName>
    </submittedName>
</protein>
<reference evidence="1" key="1">
    <citation type="journal article" date="2020" name="Stud. Mycol.">
        <title>101 Dothideomycetes genomes: a test case for predicting lifestyles and emergence of pathogens.</title>
        <authorList>
            <person name="Haridas S."/>
            <person name="Albert R."/>
            <person name="Binder M."/>
            <person name="Bloem J."/>
            <person name="Labutti K."/>
            <person name="Salamov A."/>
            <person name="Andreopoulos B."/>
            <person name="Baker S."/>
            <person name="Barry K."/>
            <person name="Bills G."/>
            <person name="Bluhm B."/>
            <person name="Cannon C."/>
            <person name="Castanera R."/>
            <person name="Culley D."/>
            <person name="Daum C."/>
            <person name="Ezra D."/>
            <person name="Gonzalez J."/>
            <person name="Henrissat B."/>
            <person name="Kuo A."/>
            <person name="Liang C."/>
            <person name="Lipzen A."/>
            <person name="Lutzoni F."/>
            <person name="Magnuson J."/>
            <person name="Mondo S."/>
            <person name="Nolan M."/>
            <person name="Ohm R."/>
            <person name="Pangilinan J."/>
            <person name="Park H.-J."/>
            <person name="Ramirez L."/>
            <person name="Alfaro M."/>
            <person name="Sun H."/>
            <person name="Tritt A."/>
            <person name="Yoshinaga Y."/>
            <person name="Zwiers L.-H."/>
            <person name="Turgeon B."/>
            <person name="Goodwin S."/>
            <person name="Spatafora J."/>
            <person name="Crous P."/>
            <person name="Grigoriev I."/>
        </authorList>
    </citation>
    <scope>NUCLEOTIDE SEQUENCE</scope>
    <source>
        <strain evidence="1">ATCC 200398</strain>
    </source>
</reference>
<evidence type="ECO:0000313" key="1">
    <source>
        <dbReference type="EMBL" id="KAF2469279.1"/>
    </source>
</evidence>
<dbReference type="Proteomes" id="UP000799755">
    <property type="component" value="Unassembled WGS sequence"/>
</dbReference>
<organism evidence="1 2">
    <name type="scientific">Lindgomyces ingoldianus</name>
    <dbReference type="NCBI Taxonomy" id="673940"/>
    <lineage>
        <taxon>Eukaryota</taxon>
        <taxon>Fungi</taxon>
        <taxon>Dikarya</taxon>
        <taxon>Ascomycota</taxon>
        <taxon>Pezizomycotina</taxon>
        <taxon>Dothideomycetes</taxon>
        <taxon>Pleosporomycetidae</taxon>
        <taxon>Pleosporales</taxon>
        <taxon>Lindgomycetaceae</taxon>
        <taxon>Lindgomyces</taxon>
    </lineage>
</organism>
<dbReference type="EMBL" id="MU003512">
    <property type="protein sequence ID" value="KAF2469279.1"/>
    <property type="molecule type" value="Genomic_DNA"/>
</dbReference>
<proteinExistence type="predicted"/>
<sequence length="423" mass="47240">MSAHQLDLTSQALFSILVPPFNRIRCPRPLADKCFLLNEPECQIAVMSKIVSFPYHFAYVGIAPLLLSALLSLLPWPSPPPTSSSPNSDSQQRDLSSDSSFRLSPICGEWKWIDREYQDKGNPVTKGVLRQLPIALAFTWSIVGPLARAPSRELASASLSCSISRRVRLNDSYHNSSIILWLGALRYWTPDCTKTRLPKPNQNASPRPAFSVSAWFKHIIRNTSATRTKSYPITARPEDISVQERTLLVVGCKHHTPPLSNLMEIVKVSKCFVKESEGQLEIFCLDGVYGRADDEVHPLTFKAPRYFIGKSKLLDNAKFIAHACAFNECALGSEMLECLRVTIPPSQGKLGDMIEACSLHRMVTFLKTICIRYGSPSDRGVEEKEKQGGPCKRSAGYSVRDKELRSAVRIKLADPRSYIAMSR</sequence>
<name>A0ACB6QQI6_9PLEO</name>
<comment type="caution">
    <text evidence="1">The sequence shown here is derived from an EMBL/GenBank/DDBJ whole genome shotgun (WGS) entry which is preliminary data.</text>
</comment>
<evidence type="ECO:0000313" key="2">
    <source>
        <dbReference type="Proteomes" id="UP000799755"/>
    </source>
</evidence>
<accession>A0ACB6QQI6</accession>
<gene>
    <name evidence="1" type="ORF">BDR25DRAFT_356519</name>
</gene>
<keyword evidence="2" id="KW-1185">Reference proteome</keyword>